<reference evidence="2 3" key="1">
    <citation type="submission" date="2019-08" db="EMBL/GenBank/DDBJ databases">
        <title>Identification of a novel species of the genus Boseongicola.</title>
        <authorList>
            <person name="Zhang X.-Q."/>
        </authorList>
    </citation>
    <scope>NUCLEOTIDE SEQUENCE [LARGE SCALE GENOMIC DNA]</scope>
    <source>
        <strain evidence="2 3">HY14</strain>
    </source>
</reference>
<comment type="caution">
    <text evidence="2">The sequence shown here is derived from an EMBL/GenBank/DDBJ whole genome shotgun (WGS) entry which is preliminary data.</text>
</comment>
<keyword evidence="1" id="KW-1133">Transmembrane helix</keyword>
<feature type="transmembrane region" description="Helical" evidence="1">
    <location>
        <begin position="93"/>
        <end position="111"/>
    </location>
</feature>
<keyword evidence="3" id="KW-1185">Reference proteome</keyword>
<feature type="transmembrane region" description="Helical" evidence="1">
    <location>
        <begin position="117"/>
        <end position="135"/>
    </location>
</feature>
<evidence type="ECO:0000313" key="2">
    <source>
        <dbReference type="EMBL" id="TYB82524.1"/>
    </source>
</evidence>
<name>A0A5D0RPK9_9RHOB</name>
<sequence>MTGWPLLRNDSAAAAGLRATNALVSALIAWALPIAVGGVLMVFDVLFLRSGETATALTGVSVVLLYSPVLTWIGLIPGALMLVVLLRLGWGGLGPALAVGLVLGWIATLLFGGPGPVSLFTAFGIVLSGVTWMVLRLRRPGAFVAA</sequence>
<dbReference type="AlphaFoldDB" id="A0A5D0RPK9"/>
<protein>
    <submittedName>
        <fullName evidence="2">Uncharacterized protein</fullName>
    </submittedName>
</protein>
<dbReference type="EMBL" id="VSIY01000004">
    <property type="protein sequence ID" value="TYB82524.1"/>
    <property type="molecule type" value="Genomic_DNA"/>
</dbReference>
<dbReference type="Proteomes" id="UP000322080">
    <property type="component" value="Unassembled WGS sequence"/>
</dbReference>
<keyword evidence="1" id="KW-0472">Membrane</keyword>
<keyword evidence="1" id="KW-0812">Transmembrane</keyword>
<dbReference type="RefSeq" id="WP_148377287.1">
    <property type="nucleotide sequence ID" value="NZ_VSIY01000004.1"/>
</dbReference>
<proteinExistence type="predicted"/>
<feature type="transmembrane region" description="Helical" evidence="1">
    <location>
        <begin position="63"/>
        <end position="86"/>
    </location>
</feature>
<evidence type="ECO:0000256" key="1">
    <source>
        <dbReference type="SAM" id="Phobius"/>
    </source>
</evidence>
<evidence type="ECO:0000313" key="3">
    <source>
        <dbReference type="Proteomes" id="UP000322080"/>
    </source>
</evidence>
<organism evidence="2 3">
    <name type="scientific">Maritimibacter fusiformis</name>
    <dbReference type="NCBI Taxonomy" id="2603819"/>
    <lineage>
        <taxon>Bacteria</taxon>
        <taxon>Pseudomonadati</taxon>
        <taxon>Pseudomonadota</taxon>
        <taxon>Alphaproteobacteria</taxon>
        <taxon>Rhodobacterales</taxon>
        <taxon>Roseobacteraceae</taxon>
        <taxon>Maritimibacter</taxon>
    </lineage>
</organism>
<gene>
    <name evidence="2" type="ORF">FVF75_07360</name>
</gene>
<feature type="transmembrane region" description="Helical" evidence="1">
    <location>
        <begin position="21"/>
        <end position="43"/>
    </location>
</feature>
<accession>A0A5D0RPK9</accession>